<evidence type="ECO:0000256" key="2">
    <source>
        <dbReference type="ARBA" id="ARBA00023125"/>
    </source>
</evidence>
<dbReference type="InterPro" id="IPR000835">
    <property type="entry name" value="HTH_MarR-typ"/>
</dbReference>
<dbReference type="PANTHER" id="PTHR33164:SF64">
    <property type="entry name" value="TRANSCRIPTIONAL REGULATOR SLYA"/>
    <property type="match status" value="1"/>
</dbReference>
<dbReference type="Pfam" id="PF12802">
    <property type="entry name" value="MarR_2"/>
    <property type="match status" value="1"/>
</dbReference>
<evidence type="ECO:0000256" key="1">
    <source>
        <dbReference type="ARBA" id="ARBA00023015"/>
    </source>
</evidence>
<evidence type="ECO:0000256" key="3">
    <source>
        <dbReference type="ARBA" id="ARBA00023163"/>
    </source>
</evidence>
<sequence>MPSVPSSPDLAHLLSHAERRVVRRLAAVLAEEDCTVEEWRVLSIVGDGRGHPMSEIADHALMPAPSLTKLVDRMVADNLVHRRPDPHDRRRVLLHLTPRGEDLHRRTAHRVRADQARLLDATADGGALAHLLLRLTAAAETLLTASDDEARFTARDDDARPPAAGDARRAAARS</sequence>
<dbReference type="EMBL" id="JBEPEK010000505">
    <property type="protein sequence ID" value="MER7185902.1"/>
    <property type="molecule type" value="Genomic_DNA"/>
</dbReference>
<keyword evidence="1" id="KW-0805">Transcription regulation</keyword>
<dbReference type="InterPro" id="IPR036388">
    <property type="entry name" value="WH-like_DNA-bd_sf"/>
</dbReference>
<dbReference type="Proteomes" id="UP001474181">
    <property type="component" value="Unassembled WGS sequence"/>
</dbReference>
<organism evidence="6 7">
    <name type="scientific">Streptomyces hyaluromycini</name>
    <dbReference type="NCBI Taxonomy" id="1377993"/>
    <lineage>
        <taxon>Bacteria</taxon>
        <taxon>Bacillati</taxon>
        <taxon>Actinomycetota</taxon>
        <taxon>Actinomycetes</taxon>
        <taxon>Kitasatosporales</taxon>
        <taxon>Streptomycetaceae</taxon>
        <taxon>Streptomyces</taxon>
    </lineage>
</organism>
<dbReference type="SMART" id="SM00347">
    <property type="entry name" value="HTH_MARR"/>
    <property type="match status" value="1"/>
</dbReference>
<comment type="caution">
    <text evidence="6">The sequence shown here is derived from an EMBL/GenBank/DDBJ whole genome shotgun (WGS) entry which is preliminary data.</text>
</comment>
<reference evidence="6 7" key="1">
    <citation type="submission" date="2024-06" db="EMBL/GenBank/DDBJ databases">
        <title>The Natural Products Discovery Center: Release of the First 8490 Sequenced Strains for Exploring Actinobacteria Biosynthetic Diversity.</title>
        <authorList>
            <person name="Kalkreuter E."/>
            <person name="Kautsar S.A."/>
            <person name="Yang D."/>
            <person name="Bader C.D."/>
            <person name="Teijaro C.N."/>
            <person name="Fluegel L."/>
            <person name="Davis C.M."/>
            <person name="Simpson J.R."/>
            <person name="Lauterbach L."/>
            <person name="Steele A.D."/>
            <person name="Gui C."/>
            <person name="Meng S."/>
            <person name="Li G."/>
            <person name="Viehrig K."/>
            <person name="Ye F."/>
            <person name="Su P."/>
            <person name="Kiefer A.F."/>
            <person name="Nichols A."/>
            <person name="Cepeda A.J."/>
            <person name="Yan W."/>
            <person name="Fan B."/>
            <person name="Jiang Y."/>
            <person name="Adhikari A."/>
            <person name="Zheng C.-J."/>
            <person name="Schuster L."/>
            <person name="Cowan T.M."/>
            <person name="Smanski M.J."/>
            <person name="Chevrette M.G."/>
            <person name="De Carvalho L.P.S."/>
            <person name="Shen B."/>
        </authorList>
    </citation>
    <scope>NUCLEOTIDE SEQUENCE [LARGE SCALE GENOMIC DNA]</scope>
    <source>
        <strain evidence="6 7">NPDC000234</strain>
    </source>
</reference>
<dbReference type="PANTHER" id="PTHR33164">
    <property type="entry name" value="TRANSCRIPTIONAL REGULATOR, MARR FAMILY"/>
    <property type="match status" value="1"/>
</dbReference>
<proteinExistence type="predicted"/>
<feature type="non-terminal residue" evidence="6">
    <location>
        <position position="174"/>
    </location>
</feature>
<name>A0ABV1XAB4_9ACTN</name>
<evidence type="ECO:0000259" key="5">
    <source>
        <dbReference type="PROSITE" id="PS50995"/>
    </source>
</evidence>
<evidence type="ECO:0000313" key="7">
    <source>
        <dbReference type="Proteomes" id="UP001474181"/>
    </source>
</evidence>
<feature type="region of interest" description="Disordered" evidence="4">
    <location>
        <begin position="150"/>
        <end position="174"/>
    </location>
</feature>
<keyword evidence="2" id="KW-0238">DNA-binding</keyword>
<gene>
    <name evidence="6" type="ORF">ABT404_41685</name>
</gene>
<evidence type="ECO:0000313" key="6">
    <source>
        <dbReference type="EMBL" id="MER7185902.1"/>
    </source>
</evidence>
<protein>
    <submittedName>
        <fullName evidence="6">MarR family transcriptional regulator</fullName>
    </submittedName>
</protein>
<dbReference type="SUPFAM" id="SSF46785">
    <property type="entry name" value="Winged helix' DNA-binding domain"/>
    <property type="match status" value="1"/>
</dbReference>
<dbReference type="PROSITE" id="PS50995">
    <property type="entry name" value="HTH_MARR_2"/>
    <property type="match status" value="1"/>
</dbReference>
<dbReference type="InterPro" id="IPR036390">
    <property type="entry name" value="WH_DNA-bd_sf"/>
</dbReference>
<dbReference type="InterPro" id="IPR039422">
    <property type="entry name" value="MarR/SlyA-like"/>
</dbReference>
<feature type="compositionally biased region" description="Basic and acidic residues" evidence="4">
    <location>
        <begin position="150"/>
        <end position="160"/>
    </location>
</feature>
<dbReference type="RefSeq" id="WP_350789156.1">
    <property type="nucleotide sequence ID" value="NZ_JBEPEK010000505.1"/>
</dbReference>
<accession>A0ABV1XAB4</accession>
<evidence type="ECO:0000256" key="4">
    <source>
        <dbReference type="SAM" id="MobiDB-lite"/>
    </source>
</evidence>
<dbReference type="Gene3D" id="1.10.10.10">
    <property type="entry name" value="Winged helix-like DNA-binding domain superfamily/Winged helix DNA-binding domain"/>
    <property type="match status" value="1"/>
</dbReference>
<keyword evidence="3" id="KW-0804">Transcription</keyword>
<feature type="domain" description="HTH marR-type" evidence="5">
    <location>
        <begin position="7"/>
        <end position="137"/>
    </location>
</feature>
<keyword evidence="7" id="KW-1185">Reference proteome</keyword>